<evidence type="ECO:0000256" key="2">
    <source>
        <dbReference type="ARBA" id="ARBA00022692"/>
    </source>
</evidence>
<feature type="transmembrane region" description="Helical" evidence="7">
    <location>
        <begin position="260"/>
        <end position="280"/>
    </location>
</feature>
<keyword evidence="2 7" id="KW-0812">Transmembrane</keyword>
<name>A0A0G4PE61_PENC3</name>
<dbReference type="GO" id="GO:0004812">
    <property type="term" value="F:aminoacyl-tRNA ligase activity"/>
    <property type="evidence" value="ECO:0007669"/>
    <property type="project" value="UniProtKB-KW"/>
</dbReference>
<evidence type="ECO:0000256" key="1">
    <source>
        <dbReference type="ARBA" id="ARBA00004141"/>
    </source>
</evidence>
<feature type="transmembrane region" description="Helical" evidence="7">
    <location>
        <begin position="593"/>
        <end position="615"/>
    </location>
</feature>
<reference evidence="9 10" key="1">
    <citation type="journal article" date="2014" name="Nat. Commun.">
        <title>Multiple recent horizontal transfers of a large genomic region in cheese making fungi.</title>
        <authorList>
            <person name="Cheeseman K."/>
            <person name="Ropars J."/>
            <person name="Renault P."/>
            <person name="Dupont J."/>
            <person name="Gouzy J."/>
            <person name="Branca A."/>
            <person name="Abraham A.L."/>
            <person name="Ceppi M."/>
            <person name="Conseiller E."/>
            <person name="Debuchy R."/>
            <person name="Malagnac F."/>
            <person name="Goarin A."/>
            <person name="Silar P."/>
            <person name="Lacoste S."/>
            <person name="Sallet E."/>
            <person name="Bensimon A."/>
            <person name="Giraud T."/>
            <person name="Brygoo Y."/>
        </authorList>
    </citation>
    <scope>NUCLEOTIDE SEQUENCE [LARGE SCALE GENOMIC DNA]</scope>
    <source>
        <strain evidence="10">FM 013</strain>
    </source>
</reference>
<feature type="transmembrane region" description="Helical" evidence="7">
    <location>
        <begin position="421"/>
        <end position="439"/>
    </location>
</feature>
<sequence>MTPYELTTQRSIHHERDLSYTGVLHLLSLPGQKCTYSVVALPAMDGLPTPKGVVTELSVNGLIAVTWAGAGLGILFTSARIAIRIVYVKRLLADDYFMLLALALLITNAILQTLQAPHLYYMVLNMTGPDIVHHGLHYTYYEFAIIGVFWSVLWSVKGSFLALFWMISNGLPHYRRVWWATAVFAALAYIGCWIASVCTCHPPSNYFKFGKCTKPIDQRGSVISISYSTAVDILTDLLIMSLPLRIIWQAKINMQQKIGLVIVFCLGIVIVAAAIIRAVAITGKAYSDQAALAVWSVVESSISIIVGCLPPFRAILSTKPNTNQSPYGSGATPNSYDRNRSARGKHRSDTVSWSEPPLPLQDLGPYQNSLDYRTCAQDVCISGGHILPNNVLHSASEEALRGDIKMVQEFSRLSIAMIKQYTWFLALVLATLVWPKWALSECYNPDGTQANDDVPCTSTAATFCCNKGDICMSNGLCYLQGKRGFVLSRASCTDRSWNSCGSYTYCMPYNKNSGFPIVAAQYNGSKTVHCCGTATLDNGTINCGNFKSVNIPSGTAIPGVAGLSVKSLGGSNPGNTSTPVSSYGRPSPSHETIIGVGVGVPLVVIALASIAWALWERRARFKALSTVANKPMNQHLTLGGFHQPGITRRPVELGASNISELGTGENHKPSSERQA</sequence>
<accession>A0A0G4PE61</accession>
<dbReference type="AlphaFoldDB" id="A0A0G4PE61"/>
<dbReference type="InterPro" id="IPR052337">
    <property type="entry name" value="SAT4-like"/>
</dbReference>
<dbReference type="STRING" id="1429867.A0A0G4PE61"/>
<dbReference type="PANTHER" id="PTHR33048:SF162">
    <property type="entry name" value="SATRATOXIN BIOSYNTHESIS SC1 CLUSTER PROTEIN 4"/>
    <property type="match status" value="1"/>
</dbReference>
<dbReference type="GO" id="GO:0016020">
    <property type="term" value="C:membrane"/>
    <property type="evidence" value="ECO:0007669"/>
    <property type="project" value="UniProtKB-SubCell"/>
</dbReference>
<feature type="region of interest" description="Disordered" evidence="6">
    <location>
        <begin position="323"/>
        <end position="358"/>
    </location>
</feature>
<dbReference type="EMBL" id="HG793145">
    <property type="protein sequence ID" value="CRL24559.1"/>
    <property type="molecule type" value="Genomic_DNA"/>
</dbReference>
<proteinExistence type="inferred from homology"/>
<keyword evidence="4 7" id="KW-0472">Membrane</keyword>
<feature type="compositionally biased region" description="Polar residues" evidence="6">
    <location>
        <begin position="323"/>
        <end position="336"/>
    </location>
</feature>
<keyword evidence="3 7" id="KW-1133">Transmembrane helix</keyword>
<evidence type="ECO:0000313" key="10">
    <source>
        <dbReference type="Proteomes" id="UP000053732"/>
    </source>
</evidence>
<dbReference type="InterPro" id="IPR049326">
    <property type="entry name" value="Rhodopsin_dom_fungi"/>
</dbReference>
<dbReference type="PANTHER" id="PTHR33048">
    <property type="entry name" value="PTH11-LIKE INTEGRAL MEMBRANE PROTEIN (AFU_ORTHOLOGUE AFUA_5G11245)"/>
    <property type="match status" value="1"/>
</dbReference>
<feature type="transmembrane region" description="Helical" evidence="7">
    <location>
        <begin position="96"/>
        <end position="120"/>
    </location>
</feature>
<keyword evidence="10" id="KW-1185">Reference proteome</keyword>
<feature type="transmembrane region" description="Helical" evidence="7">
    <location>
        <begin position="292"/>
        <end position="312"/>
    </location>
</feature>
<evidence type="ECO:0000256" key="3">
    <source>
        <dbReference type="ARBA" id="ARBA00022989"/>
    </source>
</evidence>
<comment type="subcellular location">
    <subcellularLocation>
        <location evidence="1">Membrane</location>
        <topology evidence="1">Multi-pass membrane protein</topology>
    </subcellularLocation>
</comment>
<feature type="domain" description="Rhodopsin" evidence="8">
    <location>
        <begin position="79"/>
        <end position="317"/>
    </location>
</feature>
<evidence type="ECO:0000313" key="9">
    <source>
        <dbReference type="EMBL" id="CRL24559.1"/>
    </source>
</evidence>
<evidence type="ECO:0000256" key="6">
    <source>
        <dbReference type="SAM" id="MobiDB-lite"/>
    </source>
</evidence>
<evidence type="ECO:0000256" key="7">
    <source>
        <dbReference type="SAM" id="Phobius"/>
    </source>
</evidence>
<evidence type="ECO:0000256" key="4">
    <source>
        <dbReference type="ARBA" id="ARBA00023136"/>
    </source>
</evidence>
<feature type="transmembrane region" description="Helical" evidence="7">
    <location>
        <begin position="177"/>
        <end position="196"/>
    </location>
</feature>
<feature type="transmembrane region" description="Helical" evidence="7">
    <location>
        <begin position="225"/>
        <end position="248"/>
    </location>
</feature>
<gene>
    <name evidence="9" type="ORF">PCAMFM013_S012g000169</name>
</gene>
<feature type="transmembrane region" description="Helical" evidence="7">
    <location>
        <begin position="140"/>
        <end position="165"/>
    </location>
</feature>
<dbReference type="Pfam" id="PF20684">
    <property type="entry name" value="Fung_rhodopsin"/>
    <property type="match status" value="1"/>
</dbReference>
<keyword evidence="9" id="KW-0030">Aminoacyl-tRNA synthetase</keyword>
<evidence type="ECO:0000256" key="5">
    <source>
        <dbReference type="ARBA" id="ARBA00038359"/>
    </source>
</evidence>
<feature type="transmembrane region" description="Helical" evidence="7">
    <location>
        <begin position="57"/>
        <end position="76"/>
    </location>
</feature>
<dbReference type="Proteomes" id="UP000053732">
    <property type="component" value="Unassembled WGS sequence"/>
</dbReference>
<evidence type="ECO:0000259" key="8">
    <source>
        <dbReference type="Pfam" id="PF20684"/>
    </source>
</evidence>
<comment type="similarity">
    <text evidence="5">Belongs to the SAT4 family.</text>
</comment>
<organism evidence="9 10">
    <name type="scientific">Penicillium camemberti (strain FM 013)</name>
    <dbReference type="NCBI Taxonomy" id="1429867"/>
    <lineage>
        <taxon>Eukaryota</taxon>
        <taxon>Fungi</taxon>
        <taxon>Dikarya</taxon>
        <taxon>Ascomycota</taxon>
        <taxon>Pezizomycotina</taxon>
        <taxon>Eurotiomycetes</taxon>
        <taxon>Eurotiomycetidae</taxon>
        <taxon>Eurotiales</taxon>
        <taxon>Aspergillaceae</taxon>
        <taxon>Penicillium</taxon>
    </lineage>
</organism>
<keyword evidence="9" id="KW-0436">Ligase</keyword>
<protein>
    <submittedName>
        <fullName evidence="9">Aminoacyl-tRNA synthetase, class I, conserved site</fullName>
    </submittedName>
</protein>